<dbReference type="RefSeq" id="XP_056696753.1">
    <property type="nucleotide sequence ID" value="XM_056840775.1"/>
</dbReference>
<protein>
    <submittedName>
        <fullName evidence="2 3">Uncharacterized protein</fullName>
    </submittedName>
</protein>
<evidence type="ECO:0000313" key="10">
    <source>
        <dbReference type="RefSeq" id="XP_056696761.1"/>
    </source>
</evidence>
<dbReference type="RefSeq" id="XP_056696761.1">
    <property type="nucleotide sequence ID" value="XM_056840783.1"/>
</dbReference>
<evidence type="ECO:0000313" key="9">
    <source>
        <dbReference type="RefSeq" id="XP_056696760.1"/>
    </source>
</evidence>
<evidence type="ECO:0000313" key="1">
    <source>
        <dbReference type="Proteomes" id="UP000813463"/>
    </source>
</evidence>
<dbReference type="RefSeq" id="XP_056696755.1">
    <property type="nucleotide sequence ID" value="XM_056840777.1"/>
</dbReference>
<dbReference type="RefSeq" id="XP_056696754.1">
    <property type="nucleotide sequence ID" value="XM_056840776.1"/>
</dbReference>
<dbReference type="RefSeq" id="XP_056696757.1">
    <property type="nucleotide sequence ID" value="XM_056840779.1"/>
</dbReference>
<dbReference type="RefSeq" id="XP_056696758.1">
    <property type="nucleotide sequence ID" value="XM_056840780.1"/>
</dbReference>
<dbReference type="Proteomes" id="UP000813463">
    <property type="component" value="Chromosome 3"/>
</dbReference>
<reference evidence="1" key="1">
    <citation type="journal article" date="2021" name="Nat. Commun.">
        <title>Genomic analyses provide insights into spinach domestication and the genetic basis of agronomic traits.</title>
        <authorList>
            <person name="Cai X."/>
            <person name="Sun X."/>
            <person name="Xu C."/>
            <person name="Sun H."/>
            <person name="Wang X."/>
            <person name="Ge C."/>
            <person name="Zhang Z."/>
            <person name="Wang Q."/>
            <person name="Fei Z."/>
            <person name="Jiao C."/>
            <person name="Wang Q."/>
        </authorList>
    </citation>
    <scope>NUCLEOTIDE SEQUENCE [LARGE SCALE GENOMIC DNA]</scope>
    <source>
        <strain evidence="1">cv. Varoflay</strain>
    </source>
</reference>
<evidence type="ECO:0000313" key="3">
    <source>
        <dbReference type="RefSeq" id="XP_056696754.1"/>
    </source>
</evidence>
<dbReference type="GeneID" id="110783013"/>
<dbReference type="RefSeq" id="XP_056696759.1">
    <property type="nucleotide sequence ID" value="XM_056840781.1"/>
</dbReference>
<accession>A0ABM3RMB8</accession>
<evidence type="ECO:0000313" key="2">
    <source>
        <dbReference type="RefSeq" id="XP_056696753.1"/>
    </source>
</evidence>
<gene>
    <name evidence="2 3 4 5 6 7 8 9 10" type="primary">LOC110783013</name>
</gene>
<organism evidence="1 7">
    <name type="scientific">Spinacia oleracea</name>
    <name type="common">Spinach</name>
    <dbReference type="NCBI Taxonomy" id="3562"/>
    <lineage>
        <taxon>Eukaryota</taxon>
        <taxon>Viridiplantae</taxon>
        <taxon>Streptophyta</taxon>
        <taxon>Embryophyta</taxon>
        <taxon>Tracheophyta</taxon>
        <taxon>Spermatophyta</taxon>
        <taxon>Magnoliopsida</taxon>
        <taxon>eudicotyledons</taxon>
        <taxon>Gunneridae</taxon>
        <taxon>Pentapetalae</taxon>
        <taxon>Caryophyllales</taxon>
        <taxon>Chenopodiaceae</taxon>
        <taxon>Chenopodioideae</taxon>
        <taxon>Anserineae</taxon>
        <taxon>Spinacia</taxon>
    </lineage>
</organism>
<evidence type="ECO:0000313" key="6">
    <source>
        <dbReference type="RefSeq" id="XP_056696757.1"/>
    </source>
</evidence>
<evidence type="ECO:0000313" key="5">
    <source>
        <dbReference type="RefSeq" id="XP_056696756.1"/>
    </source>
</evidence>
<evidence type="ECO:0000313" key="4">
    <source>
        <dbReference type="RefSeq" id="XP_056696755.1"/>
    </source>
</evidence>
<dbReference type="RefSeq" id="XP_056696756.1">
    <property type="nucleotide sequence ID" value="XM_056840778.1"/>
</dbReference>
<evidence type="ECO:0000313" key="7">
    <source>
        <dbReference type="RefSeq" id="XP_056696758.1"/>
    </source>
</evidence>
<proteinExistence type="predicted"/>
<keyword evidence="1" id="KW-1185">Reference proteome</keyword>
<sequence>MKQLTNLFVTHNPLILVITESRITEEQLAMVEQQFPSSYNYAIFGGVVLIWANNVVQPVYGQMSDYDLGIHVQVQFKTINLPEAMAIPGTAPPPPPQIDEHDHGMEVMEEMEEYEESDWYSNAGLDDDPTIHDWNFGGIW</sequence>
<reference evidence="2 3" key="2">
    <citation type="submission" date="2025-05" db="UniProtKB">
        <authorList>
            <consortium name="RefSeq"/>
        </authorList>
    </citation>
    <scope>IDENTIFICATION</scope>
    <source>
        <tissue evidence="2 3">Leaf</tissue>
    </source>
</reference>
<evidence type="ECO:0000313" key="8">
    <source>
        <dbReference type="RefSeq" id="XP_056696759.1"/>
    </source>
</evidence>
<dbReference type="RefSeq" id="XP_056696760.1">
    <property type="nucleotide sequence ID" value="XM_056840782.1"/>
</dbReference>
<name>A0ABM3RMB8_SPIOL</name>